<dbReference type="InterPro" id="IPR004808">
    <property type="entry name" value="AP_endonuc_1"/>
</dbReference>
<feature type="binding site" evidence="10">
    <location>
        <position position="154"/>
    </location>
    <ligand>
        <name>Mg(2+)</name>
        <dbReference type="ChEBI" id="CHEBI:18420"/>
        <label>1</label>
    </ligand>
</feature>
<feature type="binding site" evidence="10">
    <location>
        <position position="156"/>
    </location>
    <ligand>
        <name>Mg(2+)</name>
        <dbReference type="ChEBI" id="CHEBI:18420"/>
        <label>1</label>
    </ligand>
</feature>
<evidence type="ECO:0000259" key="14">
    <source>
        <dbReference type="PROSITE" id="PS51999"/>
    </source>
</evidence>
<name>A0A1J0CYF1_9PEZI</name>
<evidence type="ECO:0000256" key="10">
    <source>
        <dbReference type="PIRSR" id="PIRSR604808-2"/>
    </source>
</evidence>
<dbReference type="PROSITE" id="PS51999">
    <property type="entry name" value="ZF_GRF"/>
    <property type="match status" value="1"/>
</dbReference>
<feature type="binding site" evidence="10">
    <location>
        <position position="272"/>
    </location>
    <ligand>
        <name>Mg(2+)</name>
        <dbReference type="ChEBI" id="CHEBI:18420"/>
        <label>1</label>
    </ligand>
</feature>
<evidence type="ECO:0000256" key="11">
    <source>
        <dbReference type="PIRSR" id="PIRSR604808-3"/>
    </source>
</evidence>
<evidence type="ECO:0000256" key="6">
    <source>
        <dbReference type="ARBA" id="ARBA00022833"/>
    </source>
</evidence>
<organism evidence="15">
    <name type="scientific">Knoxdaviesia proteae</name>
    <dbReference type="NCBI Taxonomy" id="1215355"/>
    <lineage>
        <taxon>Eukaryota</taxon>
        <taxon>Fungi</taxon>
        <taxon>Dikarya</taxon>
        <taxon>Ascomycota</taxon>
        <taxon>Pezizomycotina</taxon>
        <taxon>Sordariomycetes</taxon>
        <taxon>Hypocreomycetidae</taxon>
        <taxon>Microascales</taxon>
        <taxon>Gondwanamycetaceae</taxon>
        <taxon>Knoxdaviesia</taxon>
    </lineage>
</organism>
<keyword evidence="10" id="KW-0464">Manganese</keyword>
<feature type="site" description="Interaction with DNA substrate" evidence="11">
    <location>
        <position position="272"/>
    </location>
</feature>
<feature type="compositionally biased region" description="Low complexity" evidence="13">
    <location>
        <begin position="482"/>
        <end position="493"/>
    </location>
</feature>
<dbReference type="GO" id="GO:0008311">
    <property type="term" value="F:double-stranded DNA 3'-5' DNA exonuclease activity"/>
    <property type="evidence" value="ECO:0007669"/>
    <property type="project" value="TreeGrafter"/>
</dbReference>
<gene>
    <name evidence="15" type="primary">APN2</name>
</gene>
<feature type="active site" description="Proton donor/acceptor" evidence="9">
    <location>
        <position position="154"/>
    </location>
</feature>
<evidence type="ECO:0000256" key="7">
    <source>
        <dbReference type="ARBA" id="ARBA00022842"/>
    </source>
</evidence>
<reference evidence="15" key="1">
    <citation type="journal article" date="2016" name="Fungal Genet. Biol.">
        <title>Genetic basis for high population diversity in Protea-associated Knoxdaviesia.</title>
        <authorList>
            <person name="Aylward J."/>
            <person name="Steenkamp E.T."/>
            <person name="Dreyer L.L."/>
            <person name="Roets F."/>
            <person name="Wingfield M.J."/>
            <person name="Wingfield B.D."/>
        </authorList>
    </citation>
    <scope>NUCLEOTIDE SEQUENCE</scope>
    <source>
        <strain evidence="15">CMW40880</strain>
    </source>
</reference>
<feature type="compositionally biased region" description="Pro residues" evidence="13">
    <location>
        <begin position="544"/>
        <end position="556"/>
    </location>
</feature>
<evidence type="ECO:0000256" key="4">
    <source>
        <dbReference type="ARBA" id="ARBA00022771"/>
    </source>
</evidence>
<dbReference type="InterPro" id="IPR010666">
    <property type="entry name" value="Znf_GRF"/>
</dbReference>
<feature type="binding site" evidence="10">
    <location>
        <position position="3"/>
    </location>
    <ligand>
        <name>Mg(2+)</name>
        <dbReference type="ChEBI" id="CHEBI:18420"/>
        <label>1</label>
    </ligand>
</feature>
<comment type="cofactor">
    <cofactor evidence="10">
        <name>Mg(2+)</name>
        <dbReference type="ChEBI" id="CHEBI:18420"/>
    </cofactor>
    <cofactor evidence="10">
        <name>Mn(2+)</name>
        <dbReference type="ChEBI" id="CHEBI:29035"/>
    </cofactor>
    <text evidence="10">Probably binds two magnesium or manganese ions per subunit.</text>
</comment>
<evidence type="ECO:0000313" key="15">
    <source>
        <dbReference type="EMBL" id="APB91645.1"/>
    </source>
</evidence>
<feature type="active site" evidence="9">
    <location>
        <position position="115"/>
    </location>
</feature>
<dbReference type="FunFam" id="3.60.10.10:FF:000079">
    <property type="entry name" value="DNA-(apurinic or apyrimidinic site) lyase"/>
    <property type="match status" value="1"/>
</dbReference>
<dbReference type="GO" id="GO:0003906">
    <property type="term" value="F:DNA-(apurinic or apyrimidinic site) endonuclease activity"/>
    <property type="evidence" value="ECO:0007669"/>
    <property type="project" value="TreeGrafter"/>
</dbReference>
<evidence type="ECO:0000256" key="9">
    <source>
        <dbReference type="PIRSR" id="PIRSR604808-1"/>
    </source>
</evidence>
<accession>A0A1J0CYF1</accession>
<feature type="binding site" evidence="10">
    <location>
        <position position="271"/>
    </location>
    <ligand>
        <name>Mg(2+)</name>
        <dbReference type="ChEBI" id="CHEBI:18420"/>
        <label>1</label>
    </ligand>
</feature>
<dbReference type="PANTHER" id="PTHR22748:SF4">
    <property type="entry name" value="DNA-(APURINIC OR APYRIMIDINIC SITE) ENDONUCLEASE 2"/>
    <property type="match status" value="1"/>
</dbReference>
<dbReference type="SUPFAM" id="SSF56219">
    <property type="entry name" value="DNase I-like"/>
    <property type="match status" value="1"/>
</dbReference>
<sequence length="729" mass="78986">MQETKIQRKDLNDEMVMIPNWDVFLSLPVHKKGYSGVAIFTRKSSCCPIRAEEGITGVLTSPTQSVKYRDLPPSEQIGGYPRPGQLLGTYDDATLDSEGRCVIVEFPAFVLLGVYSPAMRDETRVNFRTDFFHAIDVRVRNLVAEGKQVILTGDLNVTPAIIDSGPHREAMLKGDVTMDDFLDSQCRRIFNQLVAGGKFRGARDEGRDAPLMWDLCRYFNPEREGMFTCWDTRTNARPANFGSRIDFILCTDGLRDWVRHADIMEHLLGSDHCPVYADFNKILPSRATHFSQLPEHSQSDTVGNSYMLDFMNPAGVYSQGTRLREWAASDLLPQSAQMMPEFRGRQSIRNMFMRLRAVNPTGESKSADAASSDTPPTAASSQSSLPLPSTQESPVKSSVSNSSKTMRRLPPVPQPVVLVQAAESAQREAMMWLESPSPLSLSGPGGDDGLPKTSQDSMLSAPDSSADSRFPSPAKRREPAVPSTTSTSLMPPTKKSKASGPSRKPAAKPSLGKPATSTPSTATTSKKTKDGLAQSSLRGFFHPKPSPAPPPPPPPSQTTATSTTSSSGSGNIAPAHASPGTRGPAESGAGVTPSLTRDTSRGLPDAQPGSGSAGGPPPPMDAVSPRAAPKTRGRGADDNGGGVDDDGSVYDPIEVKESWTTLLTAKLPPLCEHEERCIMLQTKKPGINRGRMFYICPRPLGPSGEKERGTEWRCSKFVWKSDWDSIQRN</sequence>
<evidence type="ECO:0000256" key="5">
    <source>
        <dbReference type="ARBA" id="ARBA00022801"/>
    </source>
</evidence>
<feature type="compositionally biased region" description="Low complexity" evidence="13">
    <location>
        <begin position="513"/>
        <end position="525"/>
    </location>
</feature>
<dbReference type="GO" id="GO:0016829">
    <property type="term" value="F:lyase activity"/>
    <property type="evidence" value="ECO:0007669"/>
    <property type="project" value="UniProtKB-KW"/>
</dbReference>
<evidence type="ECO:0000256" key="13">
    <source>
        <dbReference type="SAM" id="MobiDB-lite"/>
    </source>
</evidence>
<feature type="site" description="Transition state stabilizer" evidence="11">
    <location>
        <position position="156"/>
    </location>
</feature>
<dbReference type="PROSITE" id="PS51435">
    <property type="entry name" value="AP_NUCLEASE_F1_4"/>
    <property type="match status" value="1"/>
</dbReference>
<dbReference type="GO" id="GO:0008270">
    <property type="term" value="F:zinc ion binding"/>
    <property type="evidence" value="ECO:0007669"/>
    <property type="project" value="UniProtKB-KW"/>
</dbReference>
<feature type="active site" description="Proton acceptor" evidence="9">
    <location>
        <position position="272"/>
    </location>
</feature>
<keyword evidence="6" id="KW-0862">Zinc</keyword>
<feature type="region of interest" description="Disordered" evidence="13">
    <location>
        <begin position="360"/>
        <end position="411"/>
    </location>
</feature>
<dbReference type="GO" id="GO:0008081">
    <property type="term" value="F:phosphoric diester hydrolase activity"/>
    <property type="evidence" value="ECO:0007669"/>
    <property type="project" value="TreeGrafter"/>
</dbReference>
<dbReference type="InterPro" id="IPR005135">
    <property type="entry name" value="Endo/exonuclease/phosphatase"/>
</dbReference>
<feature type="compositionally biased region" description="Polar residues" evidence="13">
    <location>
        <begin position="452"/>
        <end position="467"/>
    </location>
</feature>
<keyword evidence="7 10" id="KW-0460">Magnesium</keyword>
<evidence type="ECO:0000256" key="12">
    <source>
        <dbReference type="PROSITE-ProRule" id="PRU01343"/>
    </source>
</evidence>
<proteinExistence type="inferred from homology"/>
<evidence type="ECO:0000256" key="1">
    <source>
        <dbReference type="ARBA" id="ARBA00007092"/>
    </source>
</evidence>
<keyword evidence="15" id="KW-0456">Lyase</keyword>
<dbReference type="GO" id="GO:0006284">
    <property type="term" value="P:base-excision repair"/>
    <property type="evidence" value="ECO:0007669"/>
    <property type="project" value="TreeGrafter"/>
</dbReference>
<dbReference type="EMBL" id="KX832966">
    <property type="protein sequence ID" value="APB91645.1"/>
    <property type="molecule type" value="Genomic_DNA"/>
</dbReference>
<evidence type="ECO:0000256" key="8">
    <source>
        <dbReference type="ARBA" id="ARBA00023242"/>
    </source>
</evidence>
<keyword evidence="8" id="KW-0539">Nucleus</keyword>
<dbReference type="PANTHER" id="PTHR22748">
    <property type="entry name" value="AP ENDONUCLEASE"/>
    <property type="match status" value="1"/>
</dbReference>
<dbReference type="GO" id="GO:0005634">
    <property type="term" value="C:nucleus"/>
    <property type="evidence" value="ECO:0007669"/>
    <property type="project" value="TreeGrafter"/>
</dbReference>
<protein>
    <recommendedName>
        <fullName evidence="2">DNA-(apurinic or apyrimidinic site) endonuclease 2</fullName>
    </recommendedName>
</protein>
<dbReference type="Gene3D" id="3.60.10.10">
    <property type="entry name" value="Endonuclease/exonuclease/phosphatase"/>
    <property type="match status" value="1"/>
</dbReference>
<feature type="domain" description="GRF-type" evidence="14">
    <location>
        <begin position="671"/>
        <end position="723"/>
    </location>
</feature>
<feature type="compositionally biased region" description="Low complexity" evidence="13">
    <location>
        <begin position="363"/>
        <end position="404"/>
    </location>
</feature>
<keyword evidence="3 10" id="KW-0479">Metal-binding</keyword>
<evidence type="ECO:0000256" key="3">
    <source>
        <dbReference type="ARBA" id="ARBA00022723"/>
    </source>
</evidence>
<dbReference type="AlphaFoldDB" id="A0A1J0CYF1"/>
<feature type="region of interest" description="Disordered" evidence="13">
    <location>
        <begin position="435"/>
        <end position="650"/>
    </location>
</feature>
<feature type="site" description="Important for catalytic activity" evidence="11">
    <location>
        <position position="246"/>
    </location>
</feature>
<dbReference type="Pfam" id="PF03372">
    <property type="entry name" value="Exo_endo_phos"/>
    <property type="match status" value="1"/>
</dbReference>
<keyword evidence="5" id="KW-0378">Hydrolase</keyword>
<evidence type="ECO:0000256" key="2">
    <source>
        <dbReference type="ARBA" id="ARBA00013541"/>
    </source>
</evidence>
<keyword evidence="4 12" id="KW-0863">Zinc-finger</keyword>
<dbReference type="InterPro" id="IPR036691">
    <property type="entry name" value="Endo/exonu/phosph_ase_sf"/>
</dbReference>
<feature type="compositionally biased region" description="Low complexity" evidence="13">
    <location>
        <begin position="557"/>
        <end position="567"/>
    </location>
</feature>
<comment type="similarity">
    <text evidence="1">Belongs to the DNA repair enzymes AP/ExoA family.</text>
</comment>